<proteinExistence type="predicted"/>
<organism evidence="10 11">
    <name type="scientific">Clarias magur</name>
    <name type="common">Asian catfish</name>
    <name type="synonym">Macropteronotus magur</name>
    <dbReference type="NCBI Taxonomy" id="1594786"/>
    <lineage>
        <taxon>Eukaryota</taxon>
        <taxon>Metazoa</taxon>
        <taxon>Chordata</taxon>
        <taxon>Craniata</taxon>
        <taxon>Vertebrata</taxon>
        <taxon>Euteleostomi</taxon>
        <taxon>Actinopterygii</taxon>
        <taxon>Neopterygii</taxon>
        <taxon>Teleostei</taxon>
        <taxon>Ostariophysi</taxon>
        <taxon>Siluriformes</taxon>
        <taxon>Clariidae</taxon>
        <taxon>Clarias</taxon>
    </lineage>
</organism>
<dbReference type="GO" id="GO:0098797">
    <property type="term" value="C:plasma membrane protein complex"/>
    <property type="evidence" value="ECO:0007669"/>
    <property type="project" value="UniProtKB-ARBA"/>
</dbReference>
<feature type="region of interest" description="Disordered" evidence="7">
    <location>
        <begin position="71"/>
        <end position="107"/>
    </location>
</feature>
<keyword evidence="9" id="KW-0732">Signal</keyword>
<reference evidence="10" key="1">
    <citation type="submission" date="2020-07" db="EMBL/GenBank/DDBJ databases">
        <title>Clarias magur genome sequencing, assembly and annotation.</title>
        <authorList>
            <person name="Kushwaha B."/>
            <person name="Kumar R."/>
            <person name="Das P."/>
            <person name="Joshi C.G."/>
            <person name="Kumar D."/>
            <person name="Nagpure N.S."/>
            <person name="Pandey M."/>
            <person name="Agarwal S."/>
            <person name="Srivastava S."/>
            <person name="Singh M."/>
            <person name="Sahoo L."/>
            <person name="Jayasankar P."/>
            <person name="Meher P.K."/>
            <person name="Koringa P.G."/>
            <person name="Iquebal M.A."/>
            <person name="Das S.P."/>
            <person name="Bit A."/>
            <person name="Patnaik S."/>
            <person name="Patel N."/>
            <person name="Shah T.M."/>
            <person name="Hinsu A."/>
            <person name="Jena J.K."/>
        </authorList>
    </citation>
    <scope>NUCLEOTIDE SEQUENCE</scope>
    <source>
        <strain evidence="10">CIFAMagur01</strain>
        <tissue evidence="10">Testis</tissue>
    </source>
</reference>
<evidence type="ECO:0000256" key="4">
    <source>
        <dbReference type="ARBA" id="ARBA00022859"/>
    </source>
</evidence>
<evidence type="ECO:0000256" key="9">
    <source>
        <dbReference type="SAM" id="SignalP"/>
    </source>
</evidence>
<evidence type="ECO:0000313" key="11">
    <source>
        <dbReference type="Proteomes" id="UP000727407"/>
    </source>
</evidence>
<evidence type="ECO:0000313" key="10">
    <source>
        <dbReference type="EMBL" id="KAF5902625.1"/>
    </source>
</evidence>
<sequence>MGLQKTGALVLLLLIIICPAEASLNDPKFCYILDVFLLIYGIVITALYLREKCCKPKGKIENDSTYASLSGRQATYDGLRQRDPERGHARGGRRQGDEDTYTRLKTKTEDTYKEIQVKKDRRPNDQVYQ</sequence>
<dbReference type="InterPro" id="IPR024128">
    <property type="entry name" value="T-cell_CD3_zeta"/>
</dbReference>
<feature type="non-terminal residue" evidence="10">
    <location>
        <position position="129"/>
    </location>
</feature>
<feature type="compositionally biased region" description="Basic and acidic residues" evidence="7">
    <location>
        <begin position="79"/>
        <end position="107"/>
    </location>
</feature>
<keyword evidence="2" id="KW-1003">Cell membrane</keyword>
<accession>A0A8J4XEQ2</accession>
<keyword evidence="8" id="KW-1133">Transmembrane helix</keyword>
<dbReference type="PANTHER" id="PTHR10035">
    <property type="entry name" value="T-CELL SURFACE GLYCOPROTEIN CD3 ZETA CHAIN"/>
    <property type="match status" value="1"/>
</dbReference>
<keyword evidence="8" id="KW-0472">Membrane</keyword>
<evidence type="ECO:0000256" key="8">
    <source>
        <dbReference type="SAM" id="Phobius"/>
    </source>
</evidence>
<evidence type="ECO:0000256" key="1">
    <source>
        <dbReference type="ARBA" id="ARBA00004251"/>
    </source>
</evidence>
<comment type="caution">
    <text evidence="10">The sequence shown here is derived from an EMBL/GenBank/DDBJ whole genome shotgun (WGS) entry which is preliminary data.</text>
</comment>
<feature type="transmembrane region" description="Helical" evidence="8">
    <location>
        <begin position="32"/>
        <end position="49"/>
    </location>
</feature>
<gene>
    <name evidence="10" type="primary">cd247</name>
    <name evidence="10" type="ORF">DAT39_007665</name>
</gene>
<keyword evidence="4" id="KW-0391">Immunity</keyword>
<evidence type="ECO:0000256" key="5">
    <source>
        <dbReference type="ARBA" id="ARBA00023130"/>
    </source>
</evidence>
<dbReference type="InterPro" id="IPR021663">
    <property type="entry name" value="CD3_zeta/IgE_Fc_rcpt_gamma"/>
</dbReference>
<feature type="chain" id="PRO_5035144907" evidence="9">
    <location>
        <begin position="23"/>
        <end position="129"/>
    </location>
</feature>
<dbReference type="OrthoDB" id="9941225at2759"/>
<dbReference type="Pfam" id="PF11628">
    <property type="entry name" value="TCR_zetazeta"/>
    <property type="match status" value="1"/>
</dbReference>
<dbReference type="EMBL" id="QNUK01000087">
    <property type="protein sequence ID" value="KAF5902625.1"/>
    <property type="molecule type" value="Genomic_DNA"/>
</dbReference>
<keyword evidence="8" id="KW-0812">Transmembrane</keyword>
<keyword evidence="6" id="KW-0675">Receptor</keyword>
<keyword evidence="5" id="KW-1064">Adaptive immunity</keyword>
<protein>
    <submittedName>
        <fullName evidence="10">T-cell surface glycoprotein CD3 zeta chain</fullName>
    </submittedName>
</protein>
<feature type="signal peptide" evidence="9">
    <location>
        <begin position="1"/>
        <end position="22"/>
    </location>
</feature>
<comment type="subcellular location">
    <subcellularLocation>
        <location evidence="1">Cell membrane</location>
        <topology evidence="1">Single-pass type I membrane protein</topology>
    </subcellularLocation>
</comment>
<dbReference type="AlphaFoldDB" id="A0A8J4XEQ2"/>
<dbReference type="Proteomes" id="UP000727407">
    <property type="component" value="Unassembled WGS sequence"/>
</dbReference>
<evidence type="ECO:0000256" key="6">
    <source>
        <dbReference type="ARBA" id="ARBA00023170"/>
    </source>
</evidence>
<name>A0A8J4XEQ2_CLAMG</name>
<keyword evidence="11" id="KW-1185">Reference proteome</keyword>
<dbReference type="PANTHER" id="PTHR10035:SF2">
    <property type="entry name" value="T-CELL SURFACE GLYCOPROTEIN CD3 ZETA CHAIN"/>
    <property type="match status" value="1"/>
</dbReference>
<keyword evidence="3" id="KW-0597">Phosphoprotein</keyword>
<evidence type="ECO:0000256" key="2">
    <source>
        <dbReference type="ARBA" id="ARBA00022475"/>
    </source>
</evidence>
<evidence type="ECO:0000256" key="7">
    <source>
        <dbReference type="SAM" id="MobiDB-lite"/>
    </source>
</evidence>
<dbReference type="GO" id="GO:0002250">
    <property type="term" value="P:adaptive immune response"/>
    <property type="evidence" value="ECO:0007669"/>
    <property type="project" value="UniProtKB-KW"/>
</dbReference>
<evidence type="ECO:0000256" key="3">
    <source>
        <dbReference type="ARBA" id="ARBA00022553"/>
    </source>
</evidence>